<accession>L7W187</accession>
<dbReference type="AlphaFoldDB" id="L7W187"/>
<dbReference type="EMBL" id="JX649898">
    <property type="protein sequence ID" value="AGC72300.1"/>
    <property type="molecule type" value="Genomic_DNA"/>
</dbReference>
<proteinExistence type="predicted"/>
<sequence length="149" mass="16984">MKLCVILLLQISVIIMKSFCLLCMCCLLFYSCTDRGVDTYEIHDVSKKHIFRPEVKGLFSNHSSSIHVEGYLDGEAEIYVLSPDFDLGKQFGCVPNQGNKLQPGKVNTYFENSVHFETGEKPCLYYLPCTAKKGHLKVRVSFSKYLKKE</sequence>
<reference evidence="1" key="1">
    <citation type="submission" date="2012-09" db="EMBL/GenBank/DDBJ databases">
        <title>Metagenomic Characterization of a Microbial Community in Wastewater Detects High Levels of Antibiotic Resistance.</title>
        <authorList>
            <person name="Abrams M."/>
            <person name="Caldwell A."/>
            <person name="Vandaei E."/>
            <person name="Lee W."/>
            <person name="Perrott J."/>
            <person name="Khan S.Y."/>
            <person name="Ta J."/>
            <person name="Romero D."/>
            <person name="Nguyen V."/>
            <person name="Pourmand N."/>
            <person name="Ouverney C.C."/>
        </authorList>
    </citation>
    <scope>NUCLEOTIDE SEQUENCE</scope>
</reference>
<dbReference type="PROSITE" id="PS51257">
    <property type="entry name" value="PROKAR_LIPOPROTEIN"/>
    <property type="match status" value="1"/>
</dbReference>
<organism evidence="1">
    <name type="scientific">uncultured bacterium A1Q1_fos_1093</name>
    <dbReference type="NCBI Taxonomy" id="1256542"/>
    <lineage>
        <taxon>Bacteria</taxon>
        <taxon>environmental samples</taxon>
    </lineage>
</organism>
<evidence type="ECO:0008006" key="2">
    <source>
        <dbReference type="Google" id="ProtNLM"/>
    </source>
</evidence>
<protein>
    <recommendedName>
        <fullName evidence="2">Lipoprotein</fullName>
    </recommendedName>
</protein>
<evidence type="ECO:0000313" key="1">
    <source>
        <dbReference type="EMBL" id="AGC72300.1"/>
    </source>
</evidence>
<name>L7W187_9BACT</name>